<dbReference type="AlphaFoldDB" id="A0A9P9X174"/>
<evidence type="ECO:0000313" key="3">
    <source>
        <dbReference type="Proteomes" id="UP001056436"/>
    </source>
</evidence>
<accession>A0A9P9X174</accession>
<dbReference type="Proteomes" id="UP001056436">
    <property type="component" value="Unassembled WGS sequence"/>
</dbReference>
<feature type="region of interest" description="Disordered" evidence="1">
    <location>
        <begin position="1"/>
        <end position="24"/>
    </location>
</feature>
<protein>
    <submittedName>
        <fullName evidence="2">Uncharacterized protein</fullName>
    </submittedName>
</protein>
<evidence type="ECO:0000256" key="1">
    <source>
        <dbReference type="SAM" id="MobiDB-lite"/>
    </source>
</evidence>
<evidence type="ECO:0000313" key="2">
    <source>
        <dbReference type="EMBL" id="KAI3531052.1"/>
    </source>
</evidence>
<dbReference type="EMBL" id="SDAQ01000193">
    <property type="protein sequence ID" value="KAI3531052.1"/>
    <property type="molecule type" value="Genomic_DNA"/>
</dbReference>
<name>A0A9P9X174_9PEZI</name>
<comment type="caution">
    <text evidence="2">The sequence shown here is derived from an EMBL/GenBank/DDBJ whole genome shotgun (WGS) entry which is preliminary data.</text>
</comment>
<gene>
    <name evidence="2" type="ORF">CABS02_14321</name>
</gene>
<reference evidence="2" key="1">
    <citation type="submission" date="2019-01" db="EMBL/GenBank/DDBJ databases">
        <title>Colletotrichum abscissum LGMF1257.</title>
        <authorList>
            <person name="Baroncelli R."/>
        </authorList>
    </citation>
    <scope>NUCLEOTIDE SEQUENCE</scope>
    <source>
        <strain evidence="2">Ca142</strain>
    </source>
</reference>
<proteinExistence type="predicted"/>
<keyword evidence="3" id="KW-1185">Reference proteome</keyword>
<sequence>MLAVSHPLPEASNCTTWSADRKTE</sequence>
<organism evidence="2 3">
    <name type="scientific">Colletotrichum abscissum</name>
    <dbReference type="NCBI Taxonomy" id="1671311"/>
    <lineage>
        <taxon>Eukaryota</taxon>
        <taxon>Fungi</taxon>
        <taxon>Dikarya</taxon>
        <taxon>Ascomycota</taxon>
        <taxon>Pezizomycotina</taxon>
        <taxon>Sordariomycetes</taxon>
        <taxon>Hypocreomycetidae</taxon>
        <taxon>Glomerellales</taxon>
        <taxon>Glomerellaceae</taxon>
        <taxon>Colletotrichum</taxon>
        <taxon>Colletotrichum acutatum species complex</taxon>
    </lineage>
</organism>